<dbReference type="Proteomes" id="UP000187209">
    <property type="component" value="Unassembled WGS sequence"/>
</dbReference>
<dbReference type="PROSITE" id="PS50011">
    <property type="entry name" value="PROTEIN_KINASE_DOM"/>
    <property type="match status" value="1"/>
</dbReference>
<dbReference type="OrthoDB" id="5794026at2759"/>
<reference evidence="5 6" key="1">
    <citation type="submission" date="2016-11" db="EMBL/GenBank/DDBJ databases">
        <title>The macronuclear genome of Stentor coeruleus: a giant cell with tiny introns.</title>
        <authorList>
            <person name="Slabodnick M."/>
            <person name="Ruby J.G."/>
            <person name="Reiff S.B."/>
            <person name="Swart E.C."/>
            <person name="Gosai S."/>
            <person name="Prabakaran S."/>
            <person name="Witkowska E."/>
            <person name="Larue G.E."/>
            <person name="Fisher S."/>
            <person name="Freeman R.M."/>
            <person name="Gunawardena J."/>
            <person name="Chu W."/>
            <person name="Stover N.A."/>
            <person name="Gregory B.D."/>
            <person name="Nowacki M."/>
            <person name="Derisi J."/>
            <person name="Roy S.W."/>
            <person name="Marshall W.F."/>
            <person name="Sood P."/>
        </authorList>
    </citation>
    <scope>NUCLEOTIDE SEQUENCE [LARGE SCALE GENOMIC DNA]</scope>
    <source>
        <strain evidence="5">WM001</strain>
    </source>
</reference>
<keyword evidence="3" id="KW-0067">ATP-binding</keyword>
<keyword evidence="2" id="KW-0547">Nucleotide-binding</keyword>
<comment type="caution">
    <text evidence="5">The sequence shown here is derived from an EMBL/GenBank/DDBJ whole genome shotgun (WGS) entry which is preliminary data.</text>
</comment>
<evidence type="ECO:0000313" key="5">
    <source>
        <dbReference type="EMBL" id="OMJ71664.1"/>
    </source>
</evidence>
<dbReference type="Pfam" id="PF00069">
    <property type="entry name" value="Pkinase"/>
    <property type="match status" value="1"/>
</dbReference>
<dbReference type="Gene3D" id="1.10.510.10">
    <property type="entry name" value="Transferase(Phosphotransferase) domain 1"/>
    <property type="match status" value="1"/>
</dbReference>
<evidence type="ECO:0000259" key="4">
    <source>
        <dbReference type="PROSITE" id="PS50011"/>
    </source>
</evidence>
<dbReference type="GO" id="GO:0004672">
    <property type="term" value="F:protein kinase activity"/>
    <property type="evidence" value="ECO:0007669"/>
    <property type="project" value="InterPro"/>
</dbReference>
<proteinExistence type="predicted"/>
<comment type="subunit">
    <text evidence="1">Monomer.</text>
</comment>
<dbReference type="InterPro" id="IPR011009">
    <property type="entry name" value="Kinase-like_dom_sf"/>
</dbReference>
<sequence>MGCSVSKSHNQNPQVFTVSQTNFVHDNSHELFNSYSINSVIEEDLYGKVYLVTHKTSNQQSAMKIIKKRSIKNTKLRFKLINHISALKRLEHPSIGKINDFFDDESSYYIVTDYIPDGQILDFIAKTNTLSEKHVANYIKQILELISFLHSKNIIHKDLNFENLKIQSSNSEPHIKLIDYGTSVIRNPLQSLKNTKATLSYLSPEALDNNYTEKHDIWSIGIIMHILLSGKIPFDNLNENETINKIRNGRYDIKGPEWDCVSPYAVDLIRKLLEPKPEFRITVQKALNHKWFNVQNIEKTQSKNLEIALNNLQNLNCDYKLQKALMNFVANNFMIQEEKAELEQELKLNDKTGNEKLTYNNILNACNKILGENMQKDYTKHILKGIEKDPDGLINYNAFLTAFFSNEKTINERIFESTTNSIHYKNPLIIACDNIKIILNALETEEAITNKIINEINNNSQEGINFNDFQRILNICL</sequence>
<evidence type="ECO:0000313" key="6">
    <source>
        <dbReference type="Proteomes" id="UP000187209"/>
    </source>
</evidence>
<dbReference type="PANTHER" id="PTHR24347">
    <property type="entry name" value="SERINE/THREONINE-PROTEIN KINASE"/>
    <property type="match status" value="1"/>
</dbReference>
<evidence type="ECO:0000256" key="1">
    <source>
        <dbReference type="ARBA" id="ARBA00011245"/>
    </source>
</evidence>
<dbReference type="AlphaFoldDB" id="A0A1R2B4F1"/>
<dbReference type="SUPFAM" id="SSF56112">
    <property type="entry name" value="Protein kinase-like (PK-like)"/>
    <property type="match status" value="1"/>
</dbReference>
<accession>A0A1R2B4F1</accession>
<dbReference type="InterPro" id="IPR000719">
    <property type="entry name" value="Prot_kinase_dom"/>
</dbReference>
<dbReference type="Gene3D" id="3.30.200.20">
    <property type="entry name" value="Phosphorylase Kinase, domain 1"/>
    <property type="match status" value="1"/>
</dbReference>
<dbReference type="GO" id="GO:0005524">
    <property type="term" value="F:ATP binding"/>
    <property type="evidence" value="ECO:0007669"/>
    <property type="project" value="UniProtKB-KW"/>
</dbReference>
<gene>
    <name evidence="5" type="ORF">SteCoe_30060</name>
</gene>
<evidence type="ECO:0000256" key="2">
    <source>
        <dbReference type="ARBA" id="ARBA00022741"/>
    </source>
</evidence>
<feature type="domain" description="Protein kinase" evidence="4">
    <location>
        <begin position="35"/>
        <end position="292"/>
    </location>
</feature>
<dbReference type="SUPFAM" id="SSF47473">
    <property type="entry name" value="EF-hand"/>
    <property type="match status" value="1"/>
</dbReference>
<dbReference type="InterPro" id="IPR011992">
    <property type="entry name" value="EF-hand-dom_pair"/>
</dbReference>
<protein>
    <recommendedName>
        <fullName evidence="4">Protein kinase domain-containing protein</fullName>
    </recommendedName>
</protein>
<name>A0A1R2B4F1_9CILI</name>
<dbReference type="Gene3D" id="1.10.238.10">
    <property type="entry name" value="EF-hand"/>
    <property type="match status" value="2"/>
</dbReference>
<keyword evidence="6" id="KW-1185">Reference proteome</keyword>
<dbReference type="EMBL" id="MPUH01000968">
    <property type="protein sequence ID" value="OMJ71664.1"/>
    <property type="molecule type" value="Genomic_DNA"/>
</dbReference>
<dbReference type="FunFam" id="1.10.510.10:FF:000571">
    <property type="entry name" value="Maternal embryonic leucine zipper kinase"/>
    <property type="match status" value="1"/>
</dbReference>
<organism evidence="5 6">
    <name type="scientific">Stentor coeruleus</name>
    <dbReference type="NCBI Taxonomy" id="5963"/>
    <lineage>
        <taxon>Eukaryota</taxon>
        <taxon>Sar</taxon>
        <taxon>Alveolata</taxon>
        <taxon>Ciliophora</taxon>
        <taxon>Postciliodesmatophora</taxon>
        <taxon>Heterotrichea</taxon>
        <taxon>Heterotrichida</taxon>
        <taxon>Stentoridae</taxon>
        <taxon>Stentor</taxon>
    </lineage>
</organism>
<evidence type="ECO:0000256" key="3">
    <source>
        <dbReference type="ARBA" id="ARBA00022840"/>
    </source>
</evidence>